<comment type="similarity">
    <text evidence="7">Belongs to the DNA polymerase HolA subunit family.</text>
</comment>
<keyword evidence="6" id="KW-0239">DNA-directed DNA polymerase</keyword>
<feature type="domain" description="DNA polymerase III delta subunit-like C-terminal" evidence="10">
    <location>
        <begin position="210"/>
        <end position="318"/>
    </location>
</feature>
<evidence type="ECO:0000256" key="4">
    <source>
        <dbReference type="ARBA" id="ARBA00022695"/>
    </source>
</evidence>
<keyword evidence="12" id="KW-1185">Reference proteome</keyword>
<evidence type="ECO:0000256" key="8">
    <source>
        <dbReference type="ARBA" id="ARBA00049244"/>
    </source>
</evidence>
<comment type="caution">
    <text evidence="11">The sequence shown here is derived from an EMBL/GenBank/DDBJ whole genome shotgun (WGS) entry which is preliminary data.</text>
</comment>
<evidence type="ECO:0000256" key="7">
    <source>
        <dbReference type="ARBA" id="ARBA00034754"/>
    </source>
</evidence>
<dbReference type="SUPFAM" id="SSF48019">
    <property type="entry name" value="post-AAA+ oligomerization domain-like"/>
    <property type="match status" value="1"/>
</dbReference>
<name>A0ABD4T6B6_9CYAN</name>
<organism evidence="11 12">
    <name type="scientific">Lyngbya confervoides BDU141951</name>
    <dbReference type="NCBI Taxonomy" id="1574623"/>
    <lineage>
        <taxon>Bacteria</taxon>
        <taxon>Bacillati</taxon>
        <taxon>Cyanobacteriota</taxon>
        <taxon>Cyanophyceae</taxon>
        <taxon>Oscillatoriophycideae</taxon>
        <taxon>Oscillatoriales</taxon>
        <taxon>Microcoleaceae</taxon>
        <taxon>Lyngbya</taxon>
    </lineage>
</organism>
<dbReference type="InterPro" id="IPR005790">
    <property type="entry name" value="DNA_polIII_delta"/>
</dbReference>
<gene>
    <name evidence="11" type="primary">holA</name>
    <name evidence="11" type="ORF">QQ91_0015605</name>
</gene>
<dbReference type="EMBL" id="JTHE03000091">
    <property type="protein sequence ID" value="MCM1984249.1"/>
    <property type="molecule type" value="Genomic_DNA"/>
</dbReference>
<evidence type="ECO:0000259" key="10">
    <source>
        <dbReference type="Pfam" id="PF21694"/>
    </source>
</evidence>
<evidence type="ECO:0000313" key="11">
    <source>
        <dbReference type="EMBL" id="MCM1984249.1"/>
    </source>
</evidence>
<evidence type="ECO:0000313" key="12">
    <source>
        <dbReference type="Proteomes" id="UP000031561"/>
    </source>
</evidence>
<dbReference type="InterPro" id="IPR008921">
    <property type="entry name" value="DNA_pol3_clamp-load_cplx_C"/>
</dbReference>
<evidence type="ECO:0000256" key="3">
    <source>
        <dbReference type="ARBA" id="ARBA00022679"/>
    </source>
</evidence>
<dbReference type="AlphaFoldDB" id="A0ABD4T6B6"/>
<evidence type="ECO:0000256" key="5">
    <source>
        <dbReference type="ARBA" id="ARBA00022705"/>
    </source>
</evidence>
<dbReference type="InterPro" id="IPR010372">
    <property type="entry name" value="DNA_pol3_delta_N"/>
</dbReference>
<keyword evidence="3 11" id="KW-0808">Transferase</keyword>
<dbReference type="EC" id="2.7.7.7" evidence="1"/>
<proteinExistence type="inferred from homology"/>
<protein>
    <recommendedName>
        <fullName evidence="2">DNA polymerase III subunit delta</fullName>
        <ecNumber evidence="1">2.7.7.7</ecNumber>
    </recommendedName>
</protein>
<dbReference type="GO" id="GO:0006260">
    <property type="term" value="P:DNA replication"/>
    <property type="evidence" value="ECO:0007669"/>
    <property type="project" value="UniProtKB-KW"/>
</dbReference>
<dbReference type="PANTHER" id="PTHR34388:SF1">
    <property type="entry name" value="DNA POLYMERASE III SUBUNIT DELTA"/>
    <property type="match status" value="1"/>
</dbReference>
<dbReference type="Gene3D" id="3.40.50.300">
    <property type="entry name" value="P-loop containing nucleotide triphosphate hydrolases"/>
    <property type="match status" value="1"/>
</dbReference>
<dbReference type="InterPro" id="IPR027417">
    <property type="entry name" value="P-loop_NTPase"/>
</dbReference>
<comment type="catalytic activity">
    <reaction evidence="8">
        <text>DNA(n) + a 2'-deoxyribonucleoside 5'-triphosphate = DNA(n+1) + diphosphate</text>
        <dbReference type="Rhea" id="RHEA:22508"/>
        <dbReference type="Rhea" id="RHEA-COMP:17339"/>
        <dbReference type="Rhea" id="RHEA-COMP:17340"/>
        <dbReference type="ChEBI" id="CHEBI:33019"/>
        <dbReference type="ChEBI" id="CHEBI:61560"/>
        <dbReference type="ChEBI" id="CHEBI:173112"/>
        <dbReference type="EC" id="2.7.7.7"/>
    </reaction>
</comment>
<evidence type="ECO:0000256" key="1">
    <source>
        <dbReference type="ARBA" id="ARBA00012417"/>
    </source>
</evidence>
<reference evidence="11 12" key="1">
    <citation type="journal article" date="2015" name="Genome Announc.">
        <title>Draft Genome Sequence of Filamentous Marine Cyanobacterium Lyngbya confervoides Strain BDU141951.</title>
        <authorList>
            <person name="Chandrababunaidu M.M."/>
            <person name="Sen D."/>
            <person name="Tripathy S."/>
        </authorList>
    </citation>
    <scope>NUCLEOTIDE SEQUENCE [LARGE SCALE GENOMIC DNA]</scope>
    <source>
        <strain evidence="11 12">BDU141951</strain>
    </source>
</reference>
<evidence type="ECO:0000256" key="6">
    <source>
        <dbReference type="ARBA" id="ARBA00022932"/>
    </source>
</evidence>
<evidence type="ECO:0000259" key="9">
    <source>
        <dbReference type="Pfam" id="PF06144"/>
    </source>
</evidence>
<dbReference type="RefSeq" id="WP_166275969.1">
    <property type="nucleotide sequence ID" value="NZ_JTHE03000091.1"/>
</dbReference>
<accession>A0ABD4T6B6</accession>
<dbReference type="Gene3D" id="1.20.272.10">
    <property type="match status" value="1"/>
</dbReference>
<feature type="domain" description="DNA polymerase III delta N-terminal" evidence="9">
    <location>
        <begin position="5"/>
        <end position="127"/>
    </location>
</feature>
<dbReference type="InterPro" id="IPR048466">
    <property type="entry name" value="DNA_pol3_delta-like_C"/>
</dbReference>
<dbReference type="SUPFAM" id="SSF52540">
    <property type="entry name" value="P-loop containing nucleoside triphosphate hydrolases"/>
    <property type="match status" value="1"/>
</dbReference>
<dbReference type="GO" id="GO:0003887">
    <property type="term" value="F:DNA-directed DNA polymerase activity"/>
    <property type="evidence" value="ECO:0007669"/>
    <property type="project" value="UniProtKB-KW"/>
</dbReference>
<dbReference type="PANTHER" id="PTHR34388">
    <property type="entry name" value="DNA POLYMERASE III SUBUNIT DELTA"/>
    <property type="match status" value="1"/>
</dbReference>
<evidence type="ECO:0000256" key="2">
    <source>
        <dbReference type="ARBA" id="ARBA00017703"/>
    </source>
</evidence>
<dbReference type="Pfam" id="PF21694">
    <property type="entry name" value="DNA_pol3_delta_C"/>
    <property type="match status" value="1"/>
</dbReference>
<keyword evidence="4 11" id="KW-0548">Nucleotidyltransferase</keyword>
<dbReference type="NCBIfam" id="TIGR01128">
    <property type="entry name" value="holA"/>
    <property type="match status" value="1"/>
</dbReference>
<keyword evidence="5" id="KW-0235">DNA replication</keyword>
<dbReference type="Proteomes" id="UP000031561">
    <property type="component" value="Unassembled WGS sequence"/>
</dbReference>
<dbReference type="Gene3D" id="1.10.8.60">
    <property type="match status" value="1"/>
</dbReference>
<dbReference type="Pfam" id="PF06144">
    <property type="entry name" value="DNA_pol3_delta"/>
    <property type="match status" value="1"/>
</dbReference>
<sequence length="334" mass="37477">MPVSVFWGADEFRLHQAVESLCRQALDPNWKTFNFDTIEENKSGDGVTAYIQGLNQAVTPPLGNGGRVVWLVNPPLSQQASDFLGELERTLPVLRDDVHLLLTCSSKPDGRSKIFKLLQKYAQIKEFSPIPLWQTDSLAQLVQDSAKAVHIPLSSEIVDYLVEALGNDTRQLHNALQKIQLFIASRISPHPSSTISLEEVKDLVPSSAQSSLELANSLRDGDVETSLLVLESLLSHNEPALRIIATLVRQFRTWTWIKALEARGERENTVIAKAAEIQNPKRLYFLRREIQHLSVRQLKLSLIRLHQLELNLKQGAPTQSTFQTAVIEVAIQCQ</sequence>